<feature type="transmembrane region" description="Helical" evidence="1">
    <location>
        <begin position="46"/>
        <end position="66"/>
    </location>
</feature>
<evidence type="ECO:0000313" key="2">
    <source>
        <dbReference type="EMBL" id="SHN19491.1"/>
    </source>
</evidence>
<name>A0A1M7PQ46_9ACTN</name>
<feature type="transmembrane region" description="Helical" evidence="1">
    <location>
        <begin position="21"/>
        <end position="40"/>
    </location>
</feature>
<evidence type="ECO:0000313" key="3">
    <source>
        <dbReference type="Proteomes" id="UP000184440"/>
    </source>
</evidence>
<protein>
    <recommendedName>
        <fullName evidence="4">PrgI family protein</fullName>
    </recommendedName>
</protein>
<dbReference type="Proteomes" id="UP000184440">
    <property type="component" value="Unassembled WGS sequence"/>
</dbReference>
<sequence length="495" mass="53407">MEEHTDEVRTYGGWRRRRGMGLWGLGPSQTLAVLTLILAILGAGSISTTAMVATACVALIVIGVAVTRRGGVPLASALTQRWRWSWGQARGWTSFRAGVTAHHRHAWSLPGVLASTELVTVDDADGTLGLVRHQRTGTLTATLKVAATSTWLVDRDQADTWVAHWGAWLAGLGYVPTLRWIAVTVTTAPASAARLRNSLAAQLAPNAPTAAHRILRRLASVVPATTADVRTNVSITFDPARSPTRSRRLDDAVDEVRHRLPGLEDSLAACGVTVLGRATGADLTATVLTAFDPTLRDDIDRIIAADGRLPDETLLDWSSAGPVAADEEYGLYRHDAAISVSWAWHEAPRQQVHAEVLARLLAPGQHHKRVTLLYRPLPAADAAKAVEREVNAAVFRDTLRVAQRRDENARDHADRGQAVRAAREEAAGAGMGLISLFVTTTVLHPDDVSHAVADIETRADVARIRLRRLWGSQSVGFATTLPCGICPPQLVTWPV</sequence>
<evidence type="ECO:0008006" key="4">
    <source>
        <dbReference type="Google" id="ProtNLM"/>
    </source>
</evidence>
<keyword evidence="1" id="KW-0812">Transmembrane</keyword>
<proteinExistence type="predicted"/>
<keyword evidence="3" id="KW-1185">Reference proteome</keyword>
<dbReference type="EMBL" id="FRCS01000003">
    <property type="protein sequence ID" value="SHN19491.1"/>
    <property type="molecule type" value="Genomic_DNA"/>
</dbReference>
<dbReference type="RefSeq" id="WP_342761131.1">
    <property type="nucleotide sequence ID" value="NZ_FRCS01000003.1"/>
</dbReference>
<dbReference type="AlphaFoldDB" id="A0A1M7PQ46"/>
<accession>A0A1M7PQ46</accession>
<dbReference type="InterPro" id="IPR049978">
    <property type="entry name" value="SCO6880-like"/>
</dbReference>
<gene>
    <name evidence="2" type="ORF">SAMN05443668_103577</name>
</gene>
<organism evidence="2 3">
    <name type="scientific">Cryptosporangium aurantiacum</name>
    <dbReference type="NCBI Taxonomy" id="134849"/>
    <lineage>
        <taxon>Bacteria</taxon>
        <taxon>Bacillati</taxon>
        <taxon>Actinomycetota</taxon>
        <taxon>Actinomycetes</taxon>
        <taxon>Cryptosporangiales</taxon>
        <taxon>Cryptosporangiaceae</taxon>
        <taxon>Cryptosporangium</taxon>
    </lineage>
</organism>
<reference evidence="2 3" key="1">
    <citation type="submission" date="2016-11" db="EMBL/GenBank/DDBJ databases">
        <authorList>
            <person name="Jaros S."/>
            <person name="Januszkiewicz K."/>
            <person name="Wedrychowicz H."/>
        </authorList>
    </citation>
    <scope>NUCLEOTIDE SEQUENCE [LARGE SCALE GENOMIC DNA]</scope>
    <source>
        <strain evidence="2 3">DSM 46144</strain>
    </source>
</reference>
<keyword evidence="1" id="KW-0472">Membrane</keyword>
<keyword evidence="1" id="KW-1133">Transmembrane helix</keyword>
<dbReference type="STRING" id="134849.SAMN05443668_103577"/>
<dbReference type="NCBIfam" id="NF042935">
    <property type="entry name" value="SCO6880_fam"/>
    <property type="match status" value="1"/>
</dbReference>
<evidence type="ECO:0000256" key="1">
    <source>
        <dbReference type="SAM" id="Phobius"/>
    </source>
</evidence>